<sequence>MQLNELQISDGKILRFTSDLQGLNVVFQDWKEQKWSLLFYEVLAIQSFSVEGEELSHLTISKDDAFKTMTLDYFSDEDPKNFNCYSFSGVWNNNVIFKIVAKDHYVIEAINE</sequence>
<organism evidence="1 2">
    <name type="scientific">Gilliamella apicola</name>
    <dbReference type="NCBI Taxonomy" id="1196095"/>
    <lineage>
        <taxon>Bacteria</taxon>
        <taxon>Pseudomonadati</taxon>
        <taxon>Pseudomonadota</taxon>
        <taxon>Gammaproteobacteria</taxon>
        <taxon>Orbales</taxon>
        <taxon>Orbaceae</taxon>
        <taxon>Gilliamella</taxon>
    </lineage>
</organism>
<protein>
    <submittedName>
        <fullName evidence="1">Uncharacterized protein</fullName>
    </submittedName>
</protein>
<reference evidence="1 2" key="1">
    <citation type="submission" date="2018-05" db="EMBL/GenBank/DDBJ databases">
        <title>Reference genomes for bee gut microbiota database.</title>
        <authorList>
            <person name="Ellegaard K.M."/>
        </authorList>
    </citation>
    <scope>NUCLEOTIDE SEQUENCE [LARGE SCALE GENOMIC DNA]</scope>
    <source>
        <strain evidence="1 2">ESL0177</strain>
    </source>
</reference>
<dbReference type="EMBL" id="QGLP01000005">
    <property type="protein sequence ID" value="PXZ04750.1"/>
    <property type="molecule type" value="Genomic_DNA"/>
</dbReference>
<proteinExistence type="predicted"/>
<comment type="caution">
    <text evidence="1">The sequence shown here is derived from an EMBL/GenBank/DDBJ whole genome shotgun (WGS) entry which is preliminary data.</text>
</comment>
<name>A0A2V4DVD3_9GAMM</name>
<evidence type="ECO:0000313" key="1">
    <source>
        <dbReference type="EMBL" id="PXZ04750.1"/>
    </source>
</evidence>
<gene>
    <name evidence="1" type="ORF">DKK79_10435</name>
</gene>
<evidence type="ECO:0000313" key="2">
    <source>
        <dbReference type="Proteomes" id="UP000247483"/>
    </source>
</evidence>
<accession>A0A2V4DVD3</accession>
<dbReference type="Proteomes" id="UP000247483">
    <property type="component" value="Unassembled WGS sequence"/>
</dbReference>
<dbReference type="RefSeq" id="WP_086360162.1">
    <property type="nucleotide sequence ID" value="NZ_QGLP01000005.1"/>
</dbReference>
<dbReference type="AlphaFoldDB" id="A0A2V4DVD3"/>